<dbReference type="SUPFAM" id="SSF46689">
    <property type="entry name" value="Homeodomain-like"/>
    <property type="match status" value="1"/>
</dbReference>
<dbReference type="InterPro" id="IPR004875">
    <property type="entry name" value="DDE_SF_endonuclease_dom"/>
</dbReference>
<evidence type="ECO:0000313" key="4">
    <source>
        <dbReference type="EnsemblMetazoa" id="Aqu2.1.25495_001"/>
    </source>
</evidence>
<dbReference type="PROSITE" id="PS51253">
    <property type="entry name" value="HTH_CENPB"/>
    <property type="match status" value="1"/>
</dbReference>
<dbReference type="GO" id="GO:0003677">
    <property type="term" value="F:DNA binding"/>
    <property type="evidence" value="ECO:0007669"/>
    <property type="project" value="UniProtKB-KW"/>
</dbReference>
<evidence type="ECO:0000256" key="1">
    <source>
        <dbReference type="ARBA" id="ARBA00023125"/>
    </source>
</evidence>
<name>A0A1X7UCW5_AMPQE</name>
<dbReference type="OMA" id="PKECDAE"/>
<reference evidence="4" key="1">
    <citation type="submission" date="2017-05" db="UniProtKB">
        <authorList>
            <consortium name="EnsemblMetazoa"/>
        </authorList>
    </citation>
    <scope>IDENTIFICATION</scope>
</reference>
<protein>
    <recommendedName>
        <fullName evidence="3">HTH CENPB-type domain-containing protein</fullName>
    </recommendedName>
</protein>
<dbReference type="SMART" id="SM00674">
    <property type="entry name" value="CENPB"/>
    <property type="match status" value="1"/>
</dbReference>
<dbReference type="GO" id="GO:0005634">
    <property type="term" value="C:nucleus"/>
    <property type="evidence" value="ECO:0007669"/>
    <property type="project" value="TreeGrafter"/>
</dbReference>
<evidence type="ECO:0000256" key="2">
    <source>
        <dbReference type="SAM" id="MobiDB-lite"/>
    </source>
</evidence>
<feature type="compositionally biased region" description="Acidic residues" evidence="2">
    <location>
        <begin position="347"/>
        <end position="376"/>
    </location>
</feature>
<feature type="region of interest" description="Disordered" evidence="2">
    <location>
        <begin position="334"/>
        <end position="376"/>
    </location>
</feature>
<dbReference type="AlphaFoldDB" id="A0A1X7UCW5"/>
<dbReference type="STRING" id="400682.A0A1X7UCW5"/>
<dbReference type="InterPro" id="IPR006600">
    <property type="entry name" value="HTH_CenpB_DNA-bd_dom"/>
</dbReference>
<proteinExistence type="predicted"/>
<dbReference type="Pfam" id="PF03184">
    <property type="entry name" value="DDE_1"/>
    <property type="match status" value="1"/>
</dbReference>
<dbReference type="OrthoDB" id="10060239at2759"/>
<dbReference type="Pfam" id="PF03221">
    <property type="entry name" value="HTH_Tnp_Tc5"/>
    <property type="match status" value="1"/>
</dbReference>
<sequence>MLKRKGNSSRKRLAGAGRKPLDENIEDELFDWIAELRTRNVRVSRRMIREKAKALADPLGTDFKASVGWLGLFMKRKNLSLRKKTSVCQKTPEDAISKLVTYIMHLRRLQIAHKFAHSNIFAMDETACWMDMVSDPLWIFVVQSKGTRLIKELQKIPGVVVKFSANGWMNDGLMKDYLHSIIGSFSFSKRLLIWDNYKCHISQATRKETDKMKLHTATIPGGCTKFIQAPDVVWNASFKSHLRRSYDTWLSEPSVHKYTKGGNLKPPSRSVLCQWIKEAWNDIPEERIRDSFRSCAITTKTDGSEDNHIRCFKAGQPCEAGGEELLKEMEILNVDSQNADKDPFASDVDEEETEENEACIDDTDDCDDETTSDEEQ</sequence>
<accession>A0A1X7UCW5</accession>
<dbReference type="InterPro" id="IPR009057">
    <property type="entry name" value="Homeodomain-like_sf"/>
</dbReference>
<feature type="domain" description="HTH CENPB-type" evidence="3">
    <location>
        <begin position="13"/>
        <end position="83"/>
    </location>
</feature>
<dbReference type="eggNOG" id="KOG3105">
    <property type="taxonomic scope" value="Eukaryota"/>
</dbReference>
<dbReference type="InParanoid" id="A0A1X7UCW5"/>
<keyword evidence="1" id="KW-0238">DNA-binding</keyword>
<dbReference type="PANTHER" id="PTHR19303">
    <property type="entry name" value="TRANSPOSON"/>
    <property type="match status" value="1"/>
</dbReference>
<organism evidence="4">
    <name type="scientific">Amphimedon queenslandica</name>
    <name type="common">Sponge</name>
    <dbReference type="NCBI Taxonomy" id="400682"/>
    <lineage>
        <taxon>Eukaryota</taxon>
        <taxon>Metazoa</taxon>
        <taxon>Porifera</taxon>
        <taxon>Demospongiae</taxon>
        <taxon>Heteroscleromorpha</taxon>
        <taxon>Haplosclerida</taxon>
        <taxon>Niphatidae</taxon>
        <taxon>Amphimedon</taxon>
    </lineage>
</organism>
<dbReference type="Gene3D" id="1.10.10.60">
    <property type="entry name" value="Homeodomain-like"/>
    <property type="match status" value="1"/>
</dbReference>
<dbReference type="EnsemblMetazoa" id="Aqu2.1.25495_001">
    <property type="protein sequence ID" value="Aqu2.1.25495_001"/>
    <property type="gene ID" value="Aqu2.1.25495"/>
</dbReference>
<dbReference type="InterPro" id="IPR050863">
    <property type="entry name" value="CenT-Element_Derived"/>
</dbReference>
<evidence type="ECO:0000259" key="3">
    <source>
        <dbReference type="PROSITE" id="PS51253"/>
    </source>
</evidence>